<dbReference type="Proteomes" id="UP000244309">
    <property type="component" value="Unassembled WGS sequence"/>
</dbReference>
<dbReference type="CDD" id="cd00403">
    <property type="entry name" value="Ribosomal_L1"/>
    <property type="match status" value="1"/>
</dbReference>
<dbReference type="InterPro" id="IPR023674">
    <property type="entry name" value="Ribosomal_uL1-like"/>
</dbReference>
<dbReference type="VEuPathDB" id="FungiDB:CXQ85_002771"/>
<feature type="compositionally biased region" description="Polar residues" evidence="1">
    <location>
        <begin position="949"/>
        <end position="961"/>
    </location>
</feature>
<evidence type="ECO:0000313" key="3">
    <source>
        <dbReference type="Proteomes" id="UP000244309"/>
    </source>
</evidence>
<proteinExistence type="predicted"/>
<dbReference type="Pfam" id="PF00687">
    <property type="entry name" value="Ribosomal_L1"/>
    <property type="match status" value="1"/>
</dbReference>
<organism evidence="2 3">
    <name type="scientific">Candidozyma haemuli</name>
    <dbReference type="NCBI Taxonomy" id="45357"/>
    <lineage>
        <taxon>Eukaryota</taxon>
        <taxon>Fungi</taxon>
        <taxon>Dikarya</taxon>
        <taxon>Ascomycota</taxon>
        <taxon>Saccharomycotina</taxon>
        <taxon>Pichiomycetes</taxon>
        <taxon>Metschnikowiaceae</taxon>
        <taxon>Candidozyma</taxon>
    </lineage>
</organism>
<dbReference type="InterPro" id="IPR016095">
    <property type="entry name" value="Ribosomal_uL1_3-a/b-sand"/>
</dbReference>
<dbReference type="GeneID" id="37008102"/>
<dbReference type="AlphaFoldDB" id="A0A2V1AYW8"/>
<sequence>MAKTRSKGKAAQQGEPAAKKQKTTKESPKKVAKKEETSSSGSKEFGYVSKKQATDALNELSKFLERQSGNTEKAKLFDDEDEDDLTTNVYLEVQKKKYFSKKPGFKAKLIPLPKPYMNIKDGFKTCLFVRDGFIESNEDLEKIEEANIPTLSKIFTLKQLKTIYHPYEKRRELYKEYDLFVTDDAILSSLPNVLGKTLYNNEKTKFPVQIRPYTSDKSKELSIENLKAQVEKVLASAPYLPPMGTTAHFKIGALNKHFSQEELLDNLHAILKEFDQDDLVTVGIKTDGSPVLPLFYTDKIYNDDDILQKDAEEAETEVSEDAYAKALFELADEETVNTALKPLRRDSTVKIGRSNEYKSSEDCLHIGDLKVPKKYLTIQTGPSELHDTDKTPLHITFESICTTLVNGKVHRLPSKEADPVTERFEDDDLLLKVNANKSDRIQLRLRWVDVKILAFSKKMSYDDEVMESPLPTLVNELYEKGIDIRSTSDPLVATHYLTLVDMNDYNMKIALSRAIPVVSYAWTDAIKDEPSEVDHWLLNLDEKYLYPKSENNFVFPNSKRSILLTGFNVFVCYGTLIKHTRRLQDWLKCLGCTPTMVEVGDESEVENQIGQSDNPYVFVQDEDNKVDFLRDRSNTTEVLWKALVEVDTSNLQVFTPRVKRESQFNDLRLTQRKKRRKLEKVGDTDFFSFSQVSSTPVPEPVENAPEPVEDVPDVVEETPRPASPSLEVQATEPPVVDEERKEASRTQSPSSPQPPAEVESTTQSIEFKEDTTKRPPEDVDESEAKRPKPEPPRERRKIIPQVSLADAVLSTKKNADDAVKKELGLDETADGVSDKLDNLVIVEEVDLMVRRKATTTEITSDYRGRKNFKKFKKAGSVPKNVTRTFIQLEDHDNSIHFEELDPPPKNEVNQRLKGDFDREMSGVKGFQPQESQLFVREDSENEEADDNSFSFSTRSKASKPTTAYLDGDSDDDEVTFAFSRK</sequence>
<dbReference type="InterPro" id="IPR028364">
    <property type="entry name" value="Ribosomal_uL1/biogenesis"/>
</dbReference>
<comment type="caution">
    <text evidence="2">The sequence shown here is derived from an EMBL/GenBank/DDBJ whole genome shotgun (WGS) entry which is preliminary data.</text>
</comment>
<feature type="compositionally biased region" description="Acidic residues" evidence="1">
    <location>
        <begin position="707"/>
        <end position="716"/>
    </location>
</feature>
<feature type="region of interest" description="Disordered" evidence="1">
    <location>
        <begin position="689"/>
        <end position="802"/>
    </location>
</feature>
<dbReference type="SUPFAM" id="SSF56808">
    <property type="entry name" value="Ribosomal protein L1"/>
    <property type="match status" value="1"/>
</dbReference>
<name>A0A2V1AYW8_9ASCO</name>
<feature type="compositionally biased region" description="Basic and acidic residues" evidence="1">
    <location>
        <begin position="766"/>
        <end position="793"/>
    </location>
</feature>
<reference evidence="2 3" key="1">
    <citation type="submission" date="2017-12" db="EMBL/GenBank/DDBJ databases">
        <title>Genome Sequence of a Multidrug-Resistant Candida haemulonii Isolate from a Patient with Chronic Leg Ulcers in Israel.</title>
        <authorList>
            <person name="Chow N.A."/>
            <person name="Gade L."/>
            <person name="Batra D."/>
            <person name="Rowe L.A."/>
            <person name="Ben-Ami R."/>
            <person name="Loparev V.N."/>
            <person name="Litvintseva A.P."/>
        </authorList>
    </citation>
    <scope>NUCLEOTIDE SEQUENCE [LARGE SCALE GENOMIC DNA]</scope>
    <source>
        <strain evidence="2 3">B11899</strain>
    </source>
</reference>
<evidence type="ECO:0000256" key="1">
    <source>
        <dbReference type="SAM" id="MobiDB-lite"/>
    </source>
</evidence>
<keyword evidence="3" id="KW-1185">Reference proteome</keyword>
<dbReference type="STRING" id="45357.A0A2V1AYW8"/>
<feature type="region of interest" description="Disordered" evidence="1">
    <location>
        <begin position="920"/>
        <end position="970"/>
    </location>
</feature>
<dbReference type="EMBL" id="PKFO01000010">
    <property type="protein sequence ID" value="PVH23045.1"/>
    <property type="molecule type" value="Genomic_DNA"/>
</dbReference>
<feature type="region of interest" description="Disordered" evidence="1">
    <location>
        <begin position="1"/>
        <end position="45"/>
    </location>
</feature>
<accession>A0A2V1AYW8</accession>
<dbReference type="Gene3D" id="3.40.50.790">
    <property type="match status" value="1"/>
</dbReference>
<protein>
    <submittedName>
        <fullName evidence="2">Uncharacterized protein</fullName>
    </submittedName>
</protein>
<dbReference type="RefSeq" id="XP_025343985.1">
    <property type="nucleotide sequence ID" value="XM_025486435.1"/>
</dbReference>
<gene>
    <name evidence="2" type="ORF">CXQ85_002771</name>
</gene>
<dbReference type="OrthoDB" id="10251727at2759"/>
<evidence type="ECO:0000313" key="2">
    <source>
        <dbReference type="EMBL" id="PVH23045.1"/>
    </source>
</evidence>
<feature type="compositionally biased region" description="Basic and acidic residues" evidence="1">
    <location>
        <begin position="23"/>
        <end position="37"/>
    </location>
</feature>